<dbReference type="InterPro" id="IPR004358">
    <property type="entry name" value="Sig_transdc_His_kin-like_C"/>
</dbReference>
<evidence type="ECO:0000256" key="4">
    <source>
        <dbReference type="ARBA" id="ARBA00022553"/>
    </source>
</evidence>
<organism evidence="11 12">
    <name type="scientific">Cryobacterium zhongshanensis</name>
    <dbReference type="NCBI Taxonomy" id="2928153"/>
    <lineage>
        <taxon>Bacteria</taxon>
        <taxon>Bacillati</taxon>
        <taxon>Actinomycetota</taxon>
        <taxon>Actinomycetes</taxon>
        <taxon>Micrococcales</taxon>
        <taxon>Microbacteriaceae</taxon>
        <taxon>Cryobacterium</taxon>
    </lineage>
</organism>
<dbReference type="AlphaFoldDB" id="A0AA41UHM9"/>
<comment type="catalytic activity">
    <reaction evidence="1">
        <text>ATP + protein L-histidine = ADP + protein N-phospho-L-histidine.</text>
        <dbReference type="EC" id="2.7.13.3"/>
    </reaction>
</comment>
<dbReference type="RefSeq" id="WP_243013494.1">
    <property type="nucleotide sequence ID" value="NZ_JALGAR010000009.1"/>
</dbReference>
<dbReference type="PANTHER" id="PTHR45453">
    <property type="entry name" value="PHOSPHATE REGULON SENSOR PROTEIN PHOR"/>
    <property type="match status" value="1"/>
</dbReference>
<keyword evidence="9" id="KW-0472">Membrane</keyword>
<keyword evidence="9" id="KW-1133">Transmembrane helix</keyword>
<dbReference type="FunFam" id="1.10.287.130:FF:000001">
    <property type="entry name" value="Two-component sensor histidine kinase"/>
    <property type="match status" value="1"/>
</dbReference>
<dbReference type="SMART" id="SM00387">
    <property type="entry name" value="HATPase_c"/>
    <property type="match status" value="1"/>
</dbReference>
<dbReference type="SMART" id="SM00388">
    <property type="entry name" value="HisKA"/>
    <property type="match status" value="1"/>
</dbReference>
<feature type="domain" description="Histidine kinase" evidence="10">
    <location>
        <begin position="103"/>
        <end position="311"/>
    </location>
</feature>
<dbReference type="InterPro" id="IPR003661">
    <property type="entry name" value="HisK_dim/P_dom"/>
</dbReference>
<dbReference type="InterPro" id="IPR036097">
    <property type="entry name" value="HisK_dim/P_sf"/>
</dbReference>
<dbReference type="Pfam" id="PF02518">
    <property type="entry name" value="HATPase_c"/>
    <property type="match status" value="1"/>
</dbReference>
<keyword evidence="9" id="KW-0812">Transmembrane</keyword>
<evidence type="ECO:0000256" key="2">
    <source>
        <dbReference type="ARBA" id="ARBA00004236"/>
    </source>
</evidence>
<gene>
    <name evidence="11" type="ORF">MQH31_19830</name>
</gene>
<dbReference type="CDD" id="cd00082">
    <property type="entry name" value="HisKA"/>
    <property type="match status" value="1"/>
</dbReference>
<dbReference type="PRINTS" id="PR00344">
    <property type="entry name" value="BCTRLSENSOR"/>
</dbReference>
<evidence type="ECO:0000256" key="7">
    <source>
        <dbReference type="ARBA" id="ARBA00023012"/>
    </source>
</evidence>
<dbReference type="GO" id="GO:0005886">
    <property type="term" value="C:plasma membrane"/>
    <property type="evidence" value="ECO:0007669"/>
    <property type="project" value="UniProtKB-SubCell"/>
</dbReference>
<name>A0AA41UHM9_9MICO</name>
<dbReference type="InterPro" id="IPR050351">
    <property type="entry name" value="BphY/WalK/GraS-like"/>
</dbReference>
<evidence type="ECO:0000256" key="6">
    <source>
        <dbReference type="ARBA" id="ARBA00022777"/>
    </source>
</evidence>
<keyword evidence="6 11" id="KW-0418">Kinase</keyword>
<dbReference type="PROSITE" id="PS50109">
    <property type="entry name" value="HIS_KIN"/>
    <property type="match status" value="1"/>
</dbReference>
<keyword evidence="5" id="KW-0808">Transferase</keyword>
<comment type="caution">
    <text evidence="11">The sequence shown here is derived from an EMBL/GenBank/DDBJ whole genome shotgun (WGS) entry which is preliminary data.</text>
</comment>
<comment type="subcellular location">
    <subcellularLocation>
        <location evidence="2">Cell membrane</location>
    </subcellularLocation>
</comment>
<accession>A0AA41UHM9</accession>
<keyword evidence="7" id="KW-0902">Two-component regulatory system</keyword>
<feature type="transmembrane region" description="Helical" evidence="9">
    <location>
        <begin position="12"/>
        <end position="33"/>
    </location>
</feature>
<evidence type="ECO:0000313" key="12">
    <source>
        <dbReference type="Proteomes" id="UP001165341"/>
    </source>
</evidence>
<evidence type="ECO:0000256" key="8">
    <source>
        <dbReference type="ARBA" id="ARBA00039401"/>
    </source>
</evidence>
<sequence length="311" mass="33813">MIFRQATRRITVAFTGILLLLFGAFALGIYLFVTATFDYDSVASNGVEAVDAAEQGFATLRIALLIGYLLLVLVVPFVSYGMARVVLRPVRHSYNMQQAFVDDASHEFRTPLAIIQGELELAISRRRQTVEYEAAINTALEEVDHLTSLTSDLLLLARGSDDQVKARFQPVSVETVIKRAIERSGAQVRVTIETPAVQHITGAEDLLIRAVGNVLDNAAKFSAPDSTISLTVGTRGDRILIKIVDEGPGMTAETLSHVFDRFWRAEESRNLPGHGLGLALVKQICEAHNGTITIESALGVGTTVRVLLPAS</sequence>
<evidence type="ECO:0000313" key="11">
    <source>
        <dbReference type="EMBL" id="MCI4660065.1"/>
    </source>
</evidence>
<evidence type="ECO:0000256" key="3">
    <source>
        <dbReference type="ARBA" id="ARBA00012438"/>
    </source>
</evidence>
<evidence type="ECO:0000256" key="9">
    <source>
        <dbReference type="SAM" id="Phobius"/>
    </source>
</evidence>
<feature type="transmembrane region" description="Helical" evidence="9">
    <location>
        <begin position="62"/>
        <end position="87"/>
    </location>
</feature>
<evidence type="ECO:0000256" key="1">
    <source>
        <dbReference type="ARBA" id="ARBA00000085"/>
    </source>
</evidence>
<dbReference type="GO" id="GO:0000155">
    <property type="term" value="F:phosphorelay sensor kinase activity"/>
    <property type="evidence" value="ECO:0007669"/>
    <property type="project" value="InterPro"/>
</dbReference>
<dbReference type="Proteomes" id="UP001165341">
    <property type="component" value="Unassembled WGS sequence"/>
</dbReference>
<reference evidence="11" key="1">
    <citation type="submission" date="2022-03" db="EMBL/GenBank/DDBJ databases">
        <title>Cryobacterium sp. nov. strain ZS14-85, isolated from Antarctic soil.</title>
        <authorList>
            <person name="Li J."/>
            <person name="Niu G."/>
        </authorList>
    </citation>
    <scope>NUCLEOTIDE SEQUENCE</scope>
    <source>
        <strain evidence="11">ZS14-85</strain>
    </source>
</reference>
<dbReference type="Pfam" id="PF00512">
    <property type="entry name" value="HisKA"/>
    <property type="match status" value="1"/>
</dbReference>
<dbReference type="EMBL" id="JALGAR010000009">
    <property type="protein sequence ID" value="MCI4660065.1"/>
    <property type="molecule type" value="Genomic_DNA"/>
</dbReference>
<protein>
    <recommendedName>
        <fullName evidence="8">Sensor-like histidine kinase SenX3</fullName>
        <ecNumber evidence="3">2.7.13.3</ecNumber>
    </recommendedName>
</protein>
<dbReference type="EC" id="2.7.13.3" evidence="3"/>
<evidence type="ECO:0000259" key="10">
    <source>
        <dbReference type="PROSITE" id="PS50109"/>
    </source>
</evidence>
<dbReference type="InterPro" id="IPR003594">
    <property type="entry name" value="HATPase_dom"/>
</dbReference>
<keyword evidence="4" id="KW-0597">Phosphoprotein</keyword>
<dbReference type="SUPFAM" id="SSF55874">
    <property type="entry name" value="ATPase domain of HSP90 chaperone/DNA topoisomerase II/histidine kinase"/>
    <property type="match status" value="1"/>
</dbReference>
<keyword evidence="12" id="KW-1185">Reference proteome</keyword>
<dbReference type="InterPro" id="IPR005467">
    <property type="entry name" value="His_kinase_dom"/>
</dbReference>
<evidence type="ECO:0000256" key="5">
    <source>
        <dbReference type="ARBA" id="ARBA00022679"/>
    </source>
</evidence>
<dbReference type="Gene3D" id="1.10.287.130">
    <property type="match status" value="1"/>
</dbReference>
<proteinExistence type="predicted"/>
<dbReference type="InterPro" id="IPR036890">
    <property type="entry name" value="HATPase_C_sf"/>
</dbReference>
<dbReference type="CDD" id="cd00075">
    <property type="entry name" value="HATPase"/>
    <property type="match status" value="1"/>
</dbReference>
<dbReference type="GO" id="GO:0004721">
    <property type="term" value="F:phosphoprotein phosphatase activity"/>
    <property type="evidence" value="ECO:0007669"/>
    <property type="project" value="TreeGrafter"/>
</dbReference>
<dbReference type="Gene3D" id="3.30.565.10">
    <property type="entry name" value="Histidine kinase-like ATPase, C-terminal domain"/>
    <property type="match status" value="1"/>
</dbReference>
<dbReference type="PANTHER" id="PTHR45453:SF1">
    <property type="entry name" value="PHOSPHATE REGULON SENSOR PROTEIN PHOR"/>
    <property type="match status" value="1"/>
</dbReference>
<dbReference type="SUPFAM" id="SSF47384">
    <property type="entry name" value="Homodimeric domain of signal transducing histidine kinase"/>
    <property type="match status" value="1"/>
</dbReference>
<dbReference type="GO" id="GO:0016036">
    <property type="term" value="P:cellular response to phosphate starvation"/>
    <property type="evidence" value="ECO:0007669"/>
    <property type="project" value="TreeGrafter"/>
</dbReference>